<dbReference type="AlphaFoldDB" id="A0AAV7RWK5"/>
<dbReference type="PANTHER" id="PTHR11505">
    <property type="entry name" value="L1 TRANSPOSABLE ELEMENT-RELATED"/>
    <property type="match status" value="1"/>
</dbReference>
<proteinExistence type="predicted"/>
<evidence type="ECO:0000313" key="1">
    <source>
        <dbReference type="EMBL" id="KAJ1156837.1"/>
    </source>
</evidence>
<evidence type="ECO:0000313" key="2">
    <source>
        <dbReference type="Proteomes" id="UP001066276"/>
    </source>
</evidence>
<reference evidence="1" key="1">
    <citation type="journal article" date="2022" name="bioRxiv">
        <title>Sequencing and chromosome-scale assembly of the giantPleurodeles waltlgenome.</title>
        <authorList>
            <person name="Brown T."/>
            <person name="Elewa A."/>
            <person name="Iarovenko S."/>
            <person name="Subramanian E."/>
            <person name="Araus A.J."/>
            <person name="Petzold A."/>
            <person name="Susuki M."/>
            <person name="Suzuki K.-i.T."/>
            <person name="Hayashi T."/>
            <person name="Toyoda A."/>
            <person name="Oliveira C."/>
            <person name="Osipova E."/>
            <person name="Leigh N.D."/>
            <person name="Simon A."/>
            <person name="Yun M.H."/>
        </authorList>
    </citation>
    <scope>NUCLEOTIDE SEQUENCE</scope>
    <source>
        <strain evidence="1">20211129_DDA</strain>
        <tissue evidence="1">Liver</tissue>
    </source>
</reference>
<keyword evidence="2" id="KW-1185">Reference proteome</keyword>
<dbReference type="Proteomes" id="UP001066276">
    <property type="component" value="Chromosome 5"/>
</dbReference>
<name>A0AAV7RWK5_PLEWA</name>
<gene>
    <name evidence="1" type="ORF">NDU88_009554</name>
</gene>
<accession>A0AAV7RWK5</accession>
<sequence length="288" mass="33142">MVSMAAETKSIRMKIASFQTCVMGLEERVSKVEAHASSFQERDQELLFLRSKLTDLEDRSRRDNVRFIGFPENIEGEDLHGFPRLTGTIFEPPLEFQRAHGMGPGRTGTDACPRPIIACLLPHTQARQLIQKARTQGPCQLDRHTIRISADFSKDTSDRCRAFQALRLRLRQLEVKSGLFDPLRMWITKNSTSKDFHDPEELRSFWMVCLSQTLPPRPTPRHNGCRSEHYLSRPCPRRVRVCPPTSSPPAPGDGTWRDSFTATTTGDRYYMRWRSMRRRQIETKPAPS</sequence>
<dbReference type="Gene3D" id="3.30.70.1820">
    <property type="entry name" value="L1 transposable element, RRM domain"/>
    <property type="match status" value="1"/>
</dbReference>
<dbReference type="EMBL" id="JANPWB010000009">
    <property type="protein sequence ID" value="KAJ1156837.1"/>
    <property type="molecule type" value="Genomic_DNA"/>
</dbReference>
<dbReference type="InterPro" id="IPR004244">
    <property type="entry name" value="Transposase_22"/>
</dbReference>
<protein>
    <submittedName>
        <fullName evidence="1">Uncharacterized protein</fullName>
    </submittedName>
</protein>
<organism evidence="1 2">
    <name type="scientific">Pleurodeles waltl</name>
    <name type="common">Iberian ribbed newt</name>
    <dbReference type="NCBI Taxonomy" id="8319"/>
    <lineage>
        <taxon>Eukaryota</taxon>
        <taxon>Metazoa</taxon>
        <taxon>Chordata</taxon>
        <taxon>Craniata</taxon>
        <taxon>Vertebrata</taxon>
        <taxon>Euteleostomi</taxon>
        <taxon>Amphibia</taxon>
        <taxon>Batrachia</taxon>
        <taxon>Caudata</taxon>
        <taxon>Salamandroidea</taxon>
        <taxon>Salamandridae</taxon>
        <taxon>Pleurodelinae</taxon>
        <taxon>Pleurodeles</taxon>
    </lineage>
</organism>
<comment type="caution">
    <text evidence="1">The sequence shown here is derived from an EMBL/GenBank/DDBJ whole genome shotgun (WGS) entry which is preliminary data.</text>
</comment>